<dbReference type="PROSITE" id="PS50082">
    <property type="entry name" value="WD_REPEATS_2"/>
    <property type="match status" value="1"/>
</dbReference>
<gene>
    <name evidence="3" type="ORF">PECUL_23A002301</name>
</gene>
<dbReference type="Pfam" id="PF00400">
    <property type="entry name" value="WD40"/>
    <property type="match status" value="1"/>
</dbReference>
<protein>
    <submittedName>
        <fullName evidence="3">WD repeat-containing 97-like isoform X3</fullName>
    </submittedName>
</protein>
<dbReference type="Proteomes" id="UP001295444">
    <property type="component" value="Chromosome 04"/>
</dbReference>
<dbReference type="InterPro" id="IPR015943">
    <property type="entry name" value="WD40/YVTN_repeat-like_dom_sf"/>
</dbReference>
<reference evidence="3" key="1">
    <citation type="submission" date="2022-03" db="EMBL/GenBank/DDBJ databases">
        <authorList>
            <person name="Alioto T."/>
            <person name="Alioto T."/>
            <person name="Gomez Garrido J."/>
        </authorList>
    </citation>
    <scope>NUCLEOTIDE SEQUENCE</scope>
</reference>
<dbReference type="InterPro" id="IPR036322">
    <property type="entry name" value="WD40_repeat_dom_sf"/>
</dbReference>
<feature type="repeat" description="WD" evidence="2">
    <location>
        <begin position="96"/>
        <end position="121"/>
    </location>
</feature>
<dbReference type="InterPro" id="IPR001680">
    <property type="entry name" value="WD40_rpt"/>
</dbReference>
<evidence type="ECO:0000313" key="3">
    <source>
        <dbReference type="EMBL" id="CAH2286313.1"/>
    </source>
</evidence>
<dbReference type="Gene3D" id="2.130.10.10">
    <property type="entry name" value="YVTN repeat-like/Quinoprotein amine dehydrogenase"/>
    <property type="match status" value="1"/>
</dbReference>
<evidence type="ECO:0000313" key="4">
    <source>
        <dbReference type="Proteomes" id="UP001295444"/>
    </source>
</evidence>
<accession>A0AAD1W4D9</accession>
<dbReference type="PANTHER" id="PTHR45532:SF1">
    <property type="entry name" value="WD REPEAT-CONTAINING PROTEIN 97"/>
    <property type="match status" value="1"/>
</dbReference>
<name>A0AAD1W4D9_PELCU</name>
<dbReference type="SUPFAM" id="SSF50978">
    <property type="entry name" value="WD40 repeat-like"/>
    <property type="match status" value="1"/>
</dbReference>
<evidence type="ECO:0000256" key="1">
    <source>
        <dbReference type="ARBA" id="ARBA00022737"/>
    </source>
</evidence>
<dbReference type="SMART" id="SM00320">
    <property type="entry name" value="WD40"/>
    <property type="match status" value="1"/>
</dbReference>
<proteinExistence type="predicted"/>
<organism evidence="3 4">
    <name type="scientific">Pelobates cultripes</name>
    <name type="common">Western spadefoot toad</name>
    <dbReference type="NCBI Taxonomy" id="61616"/>
    <lineage>
        <taxon>Eukaryota</taxon>
        <taxon>Metazoa</taxon>
        <taxon>Chordata</taxon>
        <taxon>Craniata</taxon>
        <taxon>Vertebrata</taxon>
        <taxon>Euteleostomi</taxon>
        <taxon>Amphibia</taxon>
        <taxon>Batrachia</taxon>
        <taxon>Anura</taxon>
        <taxon>Pelobatoidea</taxon>
        <taxon>Pelobatidae</taxon>
        <taxon>Pelobates</taxon>
    </lineage>
</organism>
<keyword evidence="1" id="KW-0677">Repeat</keyword>
<dbReference type="AlphaFoldDB" id="A0AAD1W4D9"/>
<keyword evidence="4" id="KW-1185">Reference proteome</keyword>
<sequence length="288" mass="32333">MTLLLHPCPVCPSPYTPSYHASIGAARGTVTAQAIPGNLQAISIYQYPDSDGTSYPPVTFKLFLIVVGKEDGTLWVYDWERNRELCQFRGHCPAKVTSVISSPKDNFIFSAGSDRTVKVWKFFPYVEECFSLFLSLSCSQPVANMAILKSLLFVAFNDPSTATYSLIQYNLETQTREDHLPGDDHQDQVTGFEVPAEIVQQNTEAIVTLANRLDLDISATDVNDRLEAHKEELTNEDLLNIEELEEVEEVEDVTAPETPVRSFTFKGLEEAFQHKILTLREVPKLLEI</sequence>
<dbReference type="PANTHER" id="PTHR45532">
    <property type="entry name" value="WD REPEAT-CONTAINING PROTEIN 97"/>
    <property type="match status" value="1"/>
</dbReference>
<dbReference type="EMBL" id="OW240915">
    <property type="protein sequence ID" value="CAH2286313.1"/>
    <property type="molecule type" value="Genomic_DNA"/>
</dbReference>
<keyword evidence="2" id="KW-0853">WD repeat</keyword>
<evidence type="ECO:0000256" key="2">
    <source>
        <dbReference type="PROSITE-ProRule" id="PRU00221"/>
    </source>
</evidence>